<name>A0A6J7DTR7_9ZZZZ</name>
<dbReference type="InterPro" id="IPR003769">
    <property type="entry name" value="ClpS_core"/>
</dbReference>
<protein>
    <submittedName>
        <fullName evidence="2">Unannotated protein</fullName>
    </submittedName>
</protein>
<dbReference type="InterPro" id="IPR014719">
    <property type="entry name" value="Ribosomal_bL12_C/ClpS-like"/>
</dbReference>
<dbReference type="InterPro" id="IPR022935">
    <property type="entry name" value="ClpS"/>
</dbReference>
<evidence type="ECO:0000313" key="2">
    <source>
        <dbReference type="EMBL" id="CAB4870743.1"/>
    </source>
</evidence>
<gene>
    <name evidence="2" type="ORF">UFOPK3444_00708</name>
</gene>
<dbReference type="GO" id="GO:0006508">
    <property type="term" value="P:proteolysis"/>
    <property type="evidence" value="ECO:0007669"/>
    <property type="project" value="InterPro"/>
</dbReference>
<dbReference type="AlphaFoldDB" id="A0A6J7DTR7"/>
<reference evidence="2" key="1">
    <citation type="submission" date="2020-05" db="EMBL/GenBank/DDBJ databases">
        <authorList>
            <person name="Chiriac C."/>
            <person name="Salcher M."/>
            <person name="Ghai R."/>
            <person name="Kavagutti S V."/>
        </authorList>
    </citation>
    <scope>NUCLEOTIDE SEQUENCE</scope>
</reference>
<dbReference type="Pfam" id="PF02617">
    <property type="entry name" value="ClpS"/>
    <property type="match status" value="1"/>
</dbReference>
<dbReference type="GO" id="GO:0030163">
    <property type="term" value="P:protein catabolic process"/>
    <property type="evidence" value="ECO:0007669"/>
    <property type="project" value="InterPro"/>
</dbReference>
<dbReference type="SUPFAM" id="SSF54736">
    <property type="entry name" value="ClpS-like"/>
    <property type="match status" value="1"/>
</dbReference>
<accession>A0A6J7DTR7</accession>
<proteinExistence type="predicted"/>
<feature type="domain" description="Adaptor protein ClpS core" evidence="1">
    <location>
        <begin position="20"/>
        <end position="88"/>
    </location>
</feature>
<dbReference type="PANTHER" id="PTHR33473">
    <property type="entry name" value="ATP-DEPENDENT CLP PROTEASE ADAPTER PROTEIN CLPS1, CHLOROPLASTIC"/>
    <property type="match status" value="1"/>
</dbReference>
<dbReference type="EMBL" id="CAFBLU010000009">
    <property type="protein sequence ID" value="CAB4870743.1"/>
    <property type="molecule type" value="Genomic_DNA"/>
</dbReference>
<sequence>MGKTAEQERTSGPGTGVGGNWNVIVLNDEHNTFDHVANVLARYLPGVTVGDGFRIADEIHGAGRAIVWTGQLEIAEHYSEQLQAAGLTMAPLERT</sequence>
<organism evidence="2">
    <name type="scientific">freshwater metagenome</name>
    <dbReference type="NCBI Taxonomy" id="449393"/>
    <lineage>
        <taxon>unclassified sequences</taxon>
        <taxon>metagenomes</taxon>
        <taxon>ecological metagenomes</taxon>
    </lineage>
</organism>
<dbReference type="Gene3D" id="3.30.1390.10">
    <property type="match status" value="1"/>
</dbReference>
<evidence type="ECO:0000259" key="1">
    <source>
        <dbReference type="Pfam" id="PF02617"/>
    </source>
</evidence>
<dbReference type="PANTHER" id="PTHR33473:SF3">
    <property type="entry name" value="ATP-DEPENDENT CLP PROTEASE ADAPTER PROTEIN CLPS"/>
    <property type="match status" value="1"/>
</dbReference>